<evidence type="ECO:0000313" key="3">
    <source>
        <dbReference type="EMBL" id="RKT67710.1"/>
    </source>
</evidence>
<dbReference type="Pfam" id="PF00656">
    <property type="entry name" value="Peptidase_C14"/>
    <property type="match status" value="1"/>
</dbReference>
<feature type="transmembrane region" description="Helical" evidence="1">
    <location>
        <begin position="630"/>
        <end position="649"/>
    </location>
</feature>
<dbReference type="GO" id="GO:0004197">
    <property type="term" value="F:cysteine-type endopeptidase activity"/>
    <property type="evidence" value="ECO:0007669"/>
    <property type="project" value="InterPro"/>
</dbReference>
<dbReference type="PANTHER" id="PTHR19879">
    <property type="entry name" value="TRANSCRIPTION INITIATION FACTOR TFIID"/>
    <property type="match status" value="1"/>
</dbReference>
<dbReference type="InterPro" id="IPR001680">
    <property type="entry name" value="WD40_rpt"/>
</dbReference>
<dbReference type="Proteomes" id="UP000272729">
    <property type="component" value="Unassembled WGS sequence"/>
</dbReference>
<dbReference type="PROSITE" id="PS00018">
    <property type="entry name" value="EF_HAND_1"/>
    <property type="match status" value="1"/>
</dbReference>
<evidence type="ECO:0000259" key="2">
    <source>
        <dbReference type="Pfam" id="PF00656"/>
    </source>
</evidence>
<keyword evidence="4" id="KW-1185">Reference proteome</keyword>
<dbReference type="RefSeq" id="WP_121218190.1">
    <property type="nucleotide sequence ID" value="NZ_JBIUBA010000023.1"/>
</dbReference>
<protein>
    <submittedName>
        <fullName evidence="3">Caspase domain-containing protein</fullName>
    </submittedName>
</protein>
<keyword evidence="1" id="KW-1133">Transmembrane helix</keyword>
<dbReference type="InterPro" id="IPR018247">
    <property type="entry name" value="EF_Hand_1_Ca_BS"/>
</dbReference>
<dbReference type="EMBL" id="RBXR01000001">
    <property type="protein sequence ID" value="RKT67710.1"/>
    <property type="molecule type" value="Genomic_DNA"/>
</dbReference>
<dbReference type="PANTHER" id="PTHR19879:SF9">
    <property type="entry name" value="TRANSCRIPTION INITIATION FACTOR TFIID SUBUNIT 5"/>
    <property type="match status" value="1"/>
</dbReference>
<keyword evidence="1" id="KW-0472">Membrane</keyword>
<comment type="caution">
    <text evidence="3">The sequence shown here is derived from an EMBL/GenBank/DDBJ whole genome shotgun (WGS) entry which is preliminary data.</text>
</comment>
<sequence>MRTALLIATDTYTDPTFRALRAPALDAVELDRVLADPAIGEFRTEVLLNRPAQEVRQRVDEVFATAGVEDLVLLYLSGHGVKDQTGALHFAATDTRHDLLPSTSVSAQFVRQVIDRSRASRVVVWLDCCYGGAFPSGMTPRAGGDVDVVEQLDDGRGCVVMTASTHIQYAYEPDGSVHDEAQPSVFTRAIVEGLRTGAADLDGDGAITTRDLYAYVYERLRRESPDQTPTTSGVVAGDLRIARVGTPLPAGLPDELRRLVRSADPALREEGVRLLRARTDPVSAEALRMLAAGEDRDLAVAAGAMPSLPTDPPPSPVFAGHAQLLRYAGGAPAFSPDSSLLAAGVTVWDTVSWRSVGPVRLDGNSFAFSPDGRLLAVDKHPGASLYSTASWTSQGQVAQPSDGHLPSTGRLAFSFDGRTLVRWRFDRPPTLWVAVEDQWQHRPLHLGRVLSAHVAATAPRMVTLTVDSEVQVWNTSTRRPIGTAFRTDPPTRAVALSPDGKLLAAANATQTSLLRTGDRSVVTTLPGGVWWQDGLAFSADGRLLTTAGRDGVRVWSVPTGRLRQTIDTELRDVVFSPDGRLMAGVTRNGGVWLWATDPDDLRPLPAPPPLPPTAALREEKLDAAGRPASVGAVSAFAVGFGLVLLIAGLSWVTAALALAVGLGSAFAVGGTVLRVLTR</sequence>
<dbReference type="GO" id="GO:0006508">
    <property type="term" value="P:proteolysis"/>
    <property type="evidence" value="ECO:0007669"/>
    <property type="project" value="InterPro"/>
</dbReference>
<dbReference type="InterPro" id="IPR011600">
    <property type="entry name" value="Pept_C14_caspase"/>
</dbReference>
<dbReference type="Gene3D" id="3.40.50.1460">
    <property type="match status" value="1"/>
</dbReference>
<reference evidence="3 4" key="1">
    <citation type="submission" date="2018-10" db="EMBL/GenBank/DDBJ databases">
        <title>Sequencing the genomes of 1000 actinobacteria strains.</title>
        <authorList>
            <person name="Klenk H.-P."/>
        </authorList>
    </citation>
    <scope>NUCLEOTIDE SEQUENCE [LARGE SCALE GENOMIC DNA]</scope>
    <source>
        <strain evidence="3 4">DSM 43911</strain>
    </source>
</reference>
<accession>A0A495X1B1</accession>
<dbReference type="Gene3D" id="2.130.10.10">
    <property type="entry name" value="YVTN repeat-like/Quinoprotein amine dehydrogenase"/>
    <property type="match status" value="2"/>
</dbReference>
<keyword evidence="1" id="KW-0812">Transmembrane</keyword>
<evidence type="ECO:0000256" key="1">
    <source>
        <dbReference type="SAM" id="Phobius"/>
    </source>
</evidence>
<dbReference type="SMART" id="SM00320">
    <property type="entry name" value="WD40"/>
    <property type="match status" value="4"/>
</dbReference>
<name>A0A495X1B1_9PSEU</name>
<gene>
    <name evidence="3" type="ORF">DFJ66_0886</name>
</gene>
<feature type="transmembrane region" description="Helical" evidence="1">
    <location>
        <begin position="655"/>
        <end position="676"/>
    </location>
</feature>
<organism evidence="3 4">
    <name type="scientific">Saccharothrix variisporea</name>
    <dbReference type="NCBI Taxonomy" id="543527"/>
    <lineage>
        <taxon>Bacteria</taxon>
        <taxon>Bacillati</taxon>
        <taxon>Actinomycetota</taxon>
        <taxon>Actinomycetes</taxon>
        <taxon>Pseudonocardiales</taxon>
        <taxon>Pseudonocardiaceae</taxon>
        <taxon>Saccharothrix</taxon>
    </lineage>
</organism>
<feature type="domain" description="Peptidase C14 caspase" evidence="2">
    <location>
        <begin position="2"/>
        <end position="231"/>
    </location>
</feature>
<dbReference type="InterPro" id="IPR015943">
    <property type="entry name" value="WD40/YVTN_repeat-like_dom_sf"/>
</dbReference>
<dbReference type="SUPFAM" id="SSF52129">
    <property type="entry name" value="Caspase-like"/>
    <property type="match status" value="1"/>
</dbReference>
<dbReference type="NCBIfam" id="NF047832">
    <property type="entry name" value="caspase_w_EACC1"/>
    <property type="match status" value="1"/>
</dbReference>
<dbReference type="SUPFAM" id="SSF69322">
    <property type="entry name" value="Tricorn protease domain 2"/>
    <property type="match status" value="1"/>
</dbReference>
<dbReference type="OrthoDB" id="491589at2"/>
<dbReference type="AlphaFoldDB" id="A0A495X1B1"/>
<evidence type="ECO:0000313" key="4">
    <source>
        <dbReference type="Proteomes" id="UP000272729"/>
    </source>
</evidence>
<dbReference type="InterPro" id="IPR029030">
    <property type="entry name" value="Caspase-like_dom_sf"/>
</dbReference>
<proteinExistence type="predicted"/>